<keyword evidence="2" id="KW-1185">Reference proteome</keyword>
<reference evidence="1 2" key="1">
    <citation type="submission" date="2013-09" db="EMBL/GenBank/DDBJ databases">
        <title>Corchorus capsularis genome sequencing.</title>
        <authorList>
            <person name="Alam M."/>
            <person name="Haque M.S."/>
            <person name="Islam M.S."/>
            <person name="Emdad E.M."/>
            <person name="Islam M.M."/>
            <person name="Ahmed B."/>
            <person name="Halim A."/>
            <person name="Hossen Q.M.M."/>
            <person name="Hossain M.Z."/>
            <person name="Ahmed R."/>
            <person name="Khan M.M."/>
            <person name="Islam R."/>
            <person name="Rashid M.M."/>
            <person name="Khan S.A."/>
            <person name="Rahman M.S."/>
            <person name="Alam M."/>
        </authorList>
    </citation>
    <scope>NUCLEOTIDE SEQUENCE [LARGE SCALE GENOMIC DNA]</scope>
    <source>
        <strain evidence="2">cv. CVL-1</strain>
        <tissue evidence="1">Whole seedling</tissue>
    </source>
</reference>
<protein>
    <submittedName>
        <fullName evidence="1">Uncharacterized protein</fullName>
    </submittedName>
</protein>
<dbReference type="Gramene" id="OMO86930">
    <property type="protein sequence ID" value="OMO86930"/>
    <property type="gene ID" value="CCACVL1_09379"/>
</dbReference>
<dbReference type="AlphaFoldDB" id="A0A1R3IWM2"/>
<sequence>MVDEAATRGEKEEASLSFRPDFFFSKQRRYCLGPYLAAIAKLHPH</sequence>
<proteinExistence type="predicted"/>
<evidence type="ECO:0000313" key="2">
    <source>
        <dbReference type="Proteomes" id="UP000188268"/>
    </source>
</evidence>
<comment type="caution">
    <text evidence="1">The sequence shown here is derived from an EMBL/GenBank/DDBJ whole genome shotgun (WGS) entry which is preliminary data.</text>
</comment>
<dbReference type="EMBL" id="AWWV01009363">
    <property type="protein sequence ID" value="OMO86930.1"/>
    <property type="molecule type" value="Genomic_DNA"/>
</dbReference>
<evidence type="ECO:0000313" key="1">
    <source>
        <dbReference type="EMBL" id="OMO86930.1"/>
    </source>
</evidence>
<dbReference type="Proteomes" id="UP000188268">
    <property type="component" value="Unassembled WGS sequence"/>
</dbReference>
<gene>
    <name evidence="1" type="ORF">CCACVL1_09379</name>
</gene>
<accession>A0A1R3IWM2</accession>
<name>A0A1R3IWM2_COCAP</name>
<organism evidence="1 2">
    <name type="scientific">Corchorus capsularis</name>
    <name type="common">Jute</name>
    <dbReference type="NCBI Taxonomy" id="210143"/>
    <lineage>
        <taxon>Eukaryota</taxon>
        <taxon>Viridiplantae</taxon>
        <taxon>Streptophyta</taxon>
        <taxon>Embryophyta</taxon>
        <taxon>Tracheophyta</taxon>
        <taxon>Spermatophyta</taxon>
        <taxon>Magnoliopsida</taxon>
        <taxon>eudicotyledons</taxon>
        <taxon>Gunneridae</taxon>
        <taxon>Pentapetalae</taxon>
        <taxon>rosids</taxon>
        <taxon>malvids</taxon>
        <taxon>Malvales</taxon>
        <taxon>Malvaceae</taxon>
        <taxon>Grewioideae</taxon>
        <taxon>Apeibeae</taxon>
        <taxon>Corchorus</taxon>
    </lineage>
</organism>